<sequence>MHQNLSGILDCTLRDGGYYTNWDFEDDTLSGYLSAMKGAQSVAAVEIGYRGVVKSKYMGRFYHTPRSVLEHCKANLRMDQSLVVMLDEKDISPEVIESLIGELQGVVDMVRFAVAPSRLARVAELAEACDTLGFQVGLNIMYLNTYVDMPQVLEPLAQVKAAVVALVDSYGGCTPAEVARAVAAAKDFLPQPIGFHGHDNISLAFANSLAAIEAGATIVDATIQGMGRGAGNTKTELMAGYFAAKKDFDVDFPALSATVEQFGKLQKKYEWGTNLAYMVSGLEGLPQADVMDWLGTRRYSMSSIVAALRQQGDGKTDTHDFPTLAKSQVTKDFAGRPVVIVGGGESVVEHIEALRQFVADHNAIVVHSTTRRAELFDALPNAQIYCLAGQEVARLNGDGASILYRADRYIVTQEPPRLPGSTPMAENVYQVVNWTSGDARAKLGPITDEPPLDLAFATAESLGASKIYLAGFDGYQNASLADQHNARDVQLALNQAKTRWGSNVMSLTPTLYKIPTISIYGLLQ</sequence>
<dbReference type="PROSITE" id="PS50991">
    <property type="entry name" value="PYR_CT"/>
    <property type="match status" value="1"/>
</dbReference>
<proteinExistence type="predicted"/>
<reference evidence="3 4" key="1">
    <citation type="submission" date="2022-04" db="EMBL/GenBank/DDBJ databases">
        <title>Identification of a novel bacterium isolated from mangrove sediments.</title>
        <authorList>
            <person name="Pan X."/>
        </authorList>
    </citation>
    <scope>NUCLEOTIDE SEQUENCE [LARGE SCALE GENOMIC DNA]</scope>
    <source>
        <strain evidence="3 4">B2638</strain>
    </source>
</reference>
<dbReference type="SUPFAM" id="SSF51569">
    <property type="entry name" value="Aldolase"/>
    <property type="match status" value="1"/>
</dbReference>
<accession>A0ABT0BUL2</accession>
<dbReference type="EMBL" id="JALHLG010000044">
    <property type="protein sequence ID" value="MCJ2188717.1"/>
    <property type="molecule type" value="Genomic_DNA"/>
</dbReference>
<evidence type="ECO:0000313" key="4">
    <source>
        <dbReference type="Proteomes" id="UP001202281"/>
    </source>
</evidence>
<dbReference type="RefSeq" id="WP_243923604.1">
    <property type="nucleotide sequence ID" value="NZ_JALHLG010000044.1"/>
</dbReference>
<dbReference type="PANTHER" id="PTHR10277">
    <property type="entry name" value="HOMOCITRATE SYNTHASE-RELATED"/>
    <property type="match status" value="1"/>
</dbReference>
<evidence type="ECO:0000313" key="3">
    <source>
        <dbReference type="EMBL" id="MCJ2188717.1"/>
    </source>
</evidence>
<dbReference type="Pfam" id="PF00682">
    <property type="entry name" value="HMGL-like"/>
    <property type="match status" value="1"/>
</dbReference>
<evidence type="ECO:0000259" key="2">
    <source>
        <dbReference type="PROSITE" id="PS50991"/>
    </source>
</evidence>
<gene>
    <name evidence="3" type="ORF">MTR66_18090</name>
</gene>
<name>A0ABT0BUL2_9SPHN</name>
<dbReference type="InterPro" id="IPR013785">
    <property type="entry name" value="Aldolase_TIM"/>
</dbReference>
<organism evidence="3 4">
    <name type="scientific">Novosphingobium beihaiensis</name>
    <dbReference type="NCBI Taxonomy" id="2930389"/>
    <lineage>
        <taxon>Bacteria</taxon>
        <taxon>Pseudomonadati</taxon>
        <taxon>Pseudomonadota</taxon>
        <taxon>Alphaproteobacteria</taxon>
        <taxon>Sphingomonadales</taxon>
        <taxon>Sphingomonadaceae</taxon>
        <taxon>Novosphingobium</taxon>
    </lineage>
</organism>
<protein>
    <recommendedName>
        <fullName evidence="2">Pyruvate carboxyltransferase domain-containing protein</fullName>
    </recommendedName>
</protein>
<feature type="domain" description="Pyruvate carboxyltransferase" evidence="2">
    <location>
        <begin position="6"/>
        <end position="256"/>
    </location>
</feature>
<dbReference type="Proteomes" id="UP001202281">
    <property type="component" value="Unassembled WGS sequence"/>
</dbReference>
<evidence type="ECO:0000256" key="1">
    <source>
        <dbReference type="ARBA" id="ARBA00023211"/>
    </source>
</evidence>
<keyword evidence="4" id="KW-1185">Reference proteome</keyword>
<dbReference type="InterPro" id="IPR050073">
    <property type="entry name" value="2-IPM_HCS-like"/>
</dbReference>
<dbReference type="InterPro" id="IPR000891">
    <property type="entry name" value="PYR_CT"/>
</dbReference>
<dbReference type="PANTHER" id="PTHR10277:SF9">
    <property type="entry name" value="2-ISOPROPYLMALATE SYNTHASE 1, CHLOROPLASTIC-RELATED"/>
    <property type="match status" value="1"/>
</dbReference>
<keyword evidence="1" id="KW-0464">Manganese</keyword>
<comment type="caution">
    <text evidence="3">The sequence shown here is derived from an EMBL/GenBank/DDBJ whole genome shotgun (WGS) entry which is preliminary data.</text>
</comment>
<dbReference type="Gene3D" id="3.20.20.70">
    <property type="entry name" value="Aldolase class I"/>
    <property type="match status" value="1"/>
</dbReference>